<evidence type="ECO:0000313" key="2">
    <source>
        <dbReference type="Proteomes" id="UP000831701"/>
    </source>
</evidence>
<accession>A0ACB8WML1</accession>
<sequence>EKGRVRGGTMYSVRQFLGGAAELDNRAAAMLTGAGALVAVTATAVAVRRVRIRREAEGKIRRARERRAESLRRAEQAVLRYRESHPATDSALICTLSLSELTKKLQEGLLSPEDVFYSYVEKALDVHTKLNCCTGILLESFDQLKTVSSNKEGLLYGVPVSIKENIGYKNHDSSCGVVINLEQPEQEDSVLVKVLKRQGAIPFTKTNLPQALLNYDCSNPIYGQTLNPYNLKKTSGGSSGGEGALIGGGGSVLGIGSDIGGSIRIPASFCGICGFKATSGRLSSKGVKPIYRGQKSGKLQLYIIAYIRHISNDTCSYFLFLIILVLASCGPMARDVDSLALFMQAVLCDDLFSLDPTVPPLPFNMQIYQSSKPLRIGYLENDGYTQPVPSMVRSIREVKALLEQAGHTLVPYSPLKIAYAATELMMKGVIADGGTSMLEKLKGSPLDPCLKDQVLPYSLPKWLKKTISFLIKPLVSSLLLSIQDLWKQHANVEDYIHETIAEWRRCNIDVLLCPMFGPAYNFLYCGKTNHVLSCTMTYNLLNFPVGVVPVSTVTAEDEKELRHYKGTYQDFLDRNLKEAVTGGEGLPVAVQCVALPWKDELCLRFMKEVEQLVKQSRK</sequence>
<comment type="caution">
    <text evidence="1">The sequence shown here is derived from an EMBL/GenBank/DDBJ whole genome shotgun (WGS) entry which is preliminary data.</text>
</comment>
<proteinExistence type="predicted"/>
<protein>
    <submittedName>
        <fullName evidence="1">Uncharacterized protein</fullName>
    </submittedName>
</protein>
<feature type="non-terminal residue" evidence="1">
    <location>
        <position position="1"/>
    </location>
</feature>
<dbReference type="EMBL" id="CM041538">
    <property type="protein sequence ID" value="KAI3368829.1"/>
    <property type="molecule type" value="Genomic_DNA"/>
</dbReference>
<keyword evidence="2" id="KW-1185">Reference proteome</keyword>
<evidence type="ECO:0000313" key="1">
    <source>
        <dbReference type="EMBL" id="KAI3368829.1"/>
    </source>
</evidence>
<gene>
    <name evidence="1" type="ORF">L3Q82_025812</name>
</gene>
<reference evidence="1" key="1">
    <citation type="submission" date="2022-04" db="EMBL/GenBank/DDBJ databases">
        <title>Jade perch genome.</title>
        <authorList>
            <person name="Chao B."/>
        </authorList>
    </citation>
    <scope>NUCLEOTIDE SEQUENCE</scope>
    <source>
        <strain evidence="1">CB-2022</strain>
    </source>
</reference>
<organism evidence="1 2">
    <name type="scientific">Scortum barcoo</name>
    <name type="common">barcoo grunter</name>
    <dbReference type="NCBI Taxonomy" id="214431"/>
    <lineage>
        <taxon>Eukaryota</taxon>
        <taxon>Metazoa</taxon>
        <taxon>Chordata</taxon>
        <taxon>Craniata</taxon>
        <taxon>Vertebrata</taxon>
        <taxon>Euteleostomi</taxon>
        <taxon>Actinopterygii</taxon>
        <taxon>Neopterygii</taxon>
        <taxon>Teleostei</taxon>
        <taxon>Neoteleostei</taxon>
        <taxon>Acanthomorphata</taxon>
        <taxon>Eupercaria</taxon>
        <taxon>Centrarchiformes</taxon>
        <taxon>Terapontoidei</taxon>
        <taxon>Terapontidae</taxon>
        <taxon>Scortum</taxon>
    </lineage>
</organism>
<name>A0ACB8WML1_9TELE</name>
<dbReference type="Proteomes" id="UP000831701">
    <property type="component" value="Chromosome 8"/>
</dbReference>